<dbReference type="STRING" id="1227496.C489_08000"/>
<dbReference type="InterPro" id="IPR036249">
    <property type="entry name" value="Thioredoxin-like_sf"/>
</dbReference>
<dbReference type="Pfam" id="PF13417">
    <property type="entry name" value="GST_N_3"/>
    <property type="match status" value="1"/>
</dbReference>
<dbReference type="PROSITE" id="PS51354">
    <property type="entry name" value="GLUTAREDOXIN_2"/>
    <property type="match status" value="1"/>
</dbReference>
<evidence type="ECO:0000313" key="2">
    <source>
        <dbReference type="EMBL" id="ELY67932.1"/>
    </source>
</evidence>
<dbReference type="SUPFAM" id="SSF52833">
    <property type="entry name" value="Thioredoxin-like"/>
    <property type="match status" value="1"/>
</dbReference>
<name>L9Y2J4_9EURY</name>
<dbReference type="Proteomes" id="UP000011632">
    <property type="component" value="Unassembled WGS sequence"/>
</dbReference>
<dbReference type="PANTHER" id="PTHR45288">
    <property type="entry name" value="THIOREDOXIN FAMILY PROTEIN"/>
    <property type="match status" value="1"/>
</dbReference>
<comment type="caution">
    <text evidence="2">The sequence shown here is derived from an EMBL/GenBank/DDBJ whole genome shotgun (WGS) entry which is preliminary data.</text>
</comment>
<evidence type="ECO:0000259" key="1">
    <source>
        <dbReference type="Pfam" id="PF13417"/>
    </source>
</evidence>
<reference evidence="2 3" key="1">
    <citation type="journal article" date="2014" name="PLoS Genet.">
        <title>Phylogenetically driven sequencing of extremely halophilic archaea reveals strategies for static and dynamic osmo-response.</title>
        <authorList>
            <person name="Becker E.A."/>
            <person name="Seitzer P.M."/>
            <person name="Tritt A."/>
            <person name="Larsen D."/>
            <person name="Krusor M."/>
            <person name="Yao A.I."/>
            <person name="Wu D."/>
            <person name="Madern D."/>
            <person name="Eisen J.A."/>
            <person name="Darling A.E."/>
            <person name="Facciotti M.T."/>
        </authorList>
    </citation>
    <scope>NUCLEOTIDE SEQUENCE [LARGE SCALE GENOMIC DNA]</scope>
    <source>
        <strain evidence="2 3">JCM 10478</strain>
    </source>
</reference>
<protein>
    <submittedName>
        <fullName evidence="2">Glutaredoxin</fullName>
    </submittedName>
</protein>
<organism evidence="2 3">
    <name type="scientific">Natrinema versiforme JCM 10478</name>
    <dbReference type="NCBI Taxonomy" id="1227496"/>
    <lineage>
        <taxon>Archaea</taxon>
        <taxon>Methanobacteriati</taxon>
        <taxon>Methanobacteriota</taxon>
        <taxon>Stenosarchaea group</taxon>
        <taxon>Halobacteria</taxon>
        <taxon>Halobacteriales</taxon>
        <taxon>Natrialbaceae</taxon>
        <taxon>Natrinema</taxon>
    </lineage>
</organism>
<keyword evidence="3" id="KW-1185">Reference proteome</keyword>
<sequence length="117" mass="13503">MGEYRESVTNRDRRTVRGQRLYDPAWSEALMLELYQAEGCPHSSTVREKLTDLGVSYVIHNPRRPGHEGGDVLNEWAQRAMTDLGGEDAIPFLVDTDRGEQLYESEDIVDYLEEHYE</sequence>
<dbReference type="Gene3D" id="3.40.30.10">
    <property type="entry name" value="Glutaredoxin"/>
    <property type="match status" value="1"/>
</dbReference>
<dbReference type="EMBL" id="AOID01000026">
    <property type="protein sequence ID" value="ELY67932.1"/>
    <property type="molecule type" value="Genomic_DNA"/>
</dbReference>
<proteinExistence type="predicted"/>
<gene>
    <name evidence="2" type="ORF">C489_08000</name>
</gene>
<dbReference type="PATRIC" id="fig|1227496.3.peg.1618"/>
<dbReference type="AlphaFoldDB" id="L9Y2J4"/>
<feature type="domain" description="GST N-terminal" evidence="1">
    <location>
        <begin position="34"/>
        <end position="117"/>
    </location>
</feature>
<dbReference type="InterPro" id="IPR004045">
    <property type="entry name" value="Glutathione_S-Trfase_N"/>
</dbReference>
<evidence type="ECO:0000313" key="3">
    <source>
        <dbReference type="Proteomes" id="UP000011632"/>
    </source>
</evidence>
<dbReference type="PANTHER" id="PTHR45288:SF1">
    <property type="entry name" value="THIOREDOXIN FAMILY PROTEIN"/>
    <property type="match status" value="1"/>
</dbReference>
<accession>L9Y2J4</accession>